<dbReference type="EMBL" id="CAJHUB010000754">
    <property type="protein sequence ID" value="CAD7681722.1"/>
    <property type="molecule type" value="Genomic_DNA"/>
</dbReference>
<comment type="caution">
    <text evidence="2">The sequence shown here is derived from an EMBL/GenBank/DDBJ whole genome shotgun (WGS) entry which is preliminary data.</text>
</comment>
<sequence>MGSGEHPGWLTQNTSRTEVPMFGALLDFTIEPRCLVNILRPQIRISICFWRSPPAGVGTWRGLRYRDHKVARRGGNSSFGEMALRGCADQHSSCTTGKRLGGQTANWKPSLKVRDAFVGKHLHEKAERLGTMASAGVHWADRQRTSGAQGRSPRKRVWSAGCQTLGPGPKSQRRLGAAGVSSGQFETSCLPIVQRPFLSIGIFSKSYEESGPALHFAGDWFSKAAPAWPTVPLLRPNRRKHSFVLTYLSL</sequence>
<dbReference type="Proteomes" id="UP000645828">
    <property type="component" value="Unassembled WGS sequence"/>
</dbReference>
<evidence type="ECO:0000313" key="2">
    <source>
        <dbReference type="EMBL" id="CAD7681722.1"/>
    </source>
</evidence>
<reference evidence="2" key="1">
    <citation type="submission" date="2020-12" db="EMBL/GenBank/DDBJ databases">
        <authorList>
            <consortium name="Molecular Ecology Group"/>
        </authorList>
    </citation>
    <scope>NUCLEOTIDE SEQUENCE</scope>
    <source>
        <strain evidence="2">TBG_1078</strain>
    </source>
</reference>
<protein>
    <submittedName>
        <fullName evidence="2">(raccoon dog) hypothetical protein</fullName>
    </submittedName>
</protein>
<accession>A0A811Z036</accession>
<name>A0A811Z036_NYCPR</name>
<dbReference type="AlphaFoldDB" id="A0A811Z036"/>
<evidence type="ECO:0000256" key="1">
    <source>
        <dbReference type="SAM" id="MobiDB-lite"/>
    </source>
</evidence>
<evidence type="ECO:0000313" key="3">
    <source>
        <dbReference type="Proteomes" id="UP000645828"/>
    </source>
</evidence>
<proteinExistence type="predicted"/>
<keyword evidence="3" id="KW-1185">Reference proteome</keyword>
<organism evidence="2 3">
    <name type="scientific">Nyctereutes procyonoides</name>
    <name type="common">Raccoon dog</name>
    <name type="synonym">Canis procyonoides</name>
    <dbReference type="NCBI Taxonomy" id="34880"/>
    <lineage>
        <taxon>Eukaryota</taxon>
        <taxon>Metazoa</taxon>
        <taxon>Chordata</taxon>
        <taxon>Craniata</taxon>
        <taxon>Vertebrata</taxon>
        <taxon>Euteleostomi</taxon>
        <taxon>Mammalia</taxon>
        <taxon>Eutheria</taxon>
        <taxon>Laurasiatheria</taxon>
        <taxon>Carnivora</taxon>
        <taxon>Caniformia</taxon>
        <taxon>Canidae</taxon>
        <taxon>Nyctereutes</taxon>
    </lineage>
</organism>
<feature type="region of interest" description="Disordered" evidence="1">
    <location>
        <begin position="142"/>
        <end position="176"/>
    </location>
</feature>
<gene>
    <name evidence="2" type="ORF">NYPRO_LOCUS14514</name>
</gene>